<proteinExistence type="evidence at transcript level"/>
<keyword evidence="2" id="KW-0805">Transcription regulation</keyword>
<keyword evidence="1" id="KW-0832">Ubl conjugation</keyword>
<evidence type="ECO:0000256" key="3">
    <source>
        <dbReference type="ARBA" id="ARBA00023125"/>
    </source>
</evidence>
<dbReference type="PANTHER" id="PTHR46542:SF1">
    <property type="entry name" value="X-BOX BINDING PROTEIN 1"/>
    <property type="match status" value="1"/>
</dbReference>
<evidence type="ECO:0000256" key="1">
    <source>
        <dbReference type="ARBA" id="ARBA00022843"/>
    </source>
</evidence>
<reference evidence="8" key="1">
    <citation type="journal article" date="2024" name="Ecol. Evol.">
        <title>Gene networks governing the response of a calcareous sponge to future ocean conditions reveal lineage-specific XBP1 regulation of the unfolded protein response.</title>
        <authorList>
            <person name="Posadas N."/>
            <person name="Conaco C."/>
        </authorList>
    </citation>
    <scope>NUCLEOTIDE SEQUENCE</scope>
</reference>
<dbReference type="GO" id="GO:0005634">
    <property type="term" value="C:nucleus"/>
    <property type="evidence" value="ECO:0007669"/>
    <property type="project" value="TreeGrafter"/>
</dbReference>
<keyword evidence="3" id="KW-0238">DNA-binding</keyword>
<reference evidence="8" key="2">
    <citation type="submission" date="2024-04" db="EMBL/GenBank/DDBJ databases">
        <authorList>
            <person name="Posadas N."/>
            <person name="Conaco C."/>
        </authorList>
    </citation>
    <scope>NUCLEOTIDE SEQUENCE</scope>
</reference>
<dbReference type="PROSITE" id="PS50217">
    <property type="entry name" value="BZIP"/>
    <property type="match status" value="1"/>
</dbReference>
<feature type="domain" description="BZIP" evidence="7">
    <location>
        <begin position="27"/>
        <end position="90"/>
    </location>
</feature>
<dbReference type="EMBL" id="PP627506">
    <property type="protein sequence ID" value="WZC81643.1"/>
    <property type="molecule type" value="mRNA"/>
</dbReference>
<sequence length="238" mass="26886">MDCTAISLDPEKYRPRKREKLDHLSPEEKLKRRKVFNRVSAQIARDRRKNYLDRLERLVATLRAENEALVVDNRSLNLSLTNLREEHIRLRSKFATSTLPASPNTFESRSVDLQPGSESAELIVSRQQKHQAVSLPITLLVAAMLSMSSVNLDSYSNLDSILAMDSLVHLKASAHLPVRPTSVFSPSLRQIAQLPLHQSPLFLPATSLRSTQKCSTLTCSAWIRMIRPKPRLAVKTSQ</sequence>
<accession>A0AAU6R3S2</accession>
<dbReference type="GO" id="GO:0000977">
    <property type="term" value="F:RNA polymerase II transcription regulatory region sequence-specific DNA binding"/>
    <property type="evidence" value="ECO:0007669"/>
    <property type="project" value="TreeGrafter"/>
</dbReference>
<dbReference type="SMART" id="SM00338">
    <property type="entry name" value="BRLZ"/>
    <property type="match status" value="1"/>
</dbReference>
<keyword evidence="4" id="KW-0804">Transcription</keyword>
<evidence type="ECO:0000313" key="8">
    <source>
        <dbReference type="EMBL" id="WZC81643.1"/>
    </source>
</evidence>
<evidence type="ECO:0000256" key="6">
    <source>
        <dbReference type="ARBA" id="ARBA00040165"/>
    </source>
</evidence>
<dbReference type="InterPro" id="IPR046347">
    <property type="entry name" value="bZIP_sf"/>
</dbReference>
<keyword evidence="5" id="KW-0539">Nucleus</keyword>
<evidence type="ECO:0000256" key="2">
    <source>
        <dbReference type="ARBA" id="ARBA00023015"/>
    </source>
</evidence>
<dbReference type="AlphaFoldDB" id="A0AAU6R3S2"/>
<dbReference type="PANTHER" id="PTHR46542">
    <property type="entry name" value="X-BOX BINDING PROTEIN 1"/>
    <property type="match status" value="1"/>
</dbReference>
<name>A0AAU6R3S2_9METZ</name>
<protein>
    <recommendedName>
        <fullName evidence="6">X-box-binding protein 1</fullName>
    </recommendedName>
</protein>
<dbReference type="InterPro" id="IPR052470">
    <property type="entry name" value="ER_Stress-Reg_TF"/>
</dbReference>
<dbReference type="Pfam" id="PF00170">
    <property type="entry name" value="bZIP_1"/>
    <property type="match status" value="1"/>
</dbReference>
<dbReference type="Gene3D" id="1.20.5.170">
    <property type="match status" value="1"/>
</dbReference>
<dbReference type="SUPFAM" id="SSF57959">
    <property type="entry name" value="Leucine zipper domain"/>
    <property type="match status" value="1"/>
</dbReference>
<gene>
    <name evidence="8" type="primary">XBP1_2</name>
</gene>
<organism evidence="8">
    <name type="scientific">Leucetta chagosensis</name>
    <dbReference type="NCBI Taxonomy" id="185688"/>
    <lineage>
        <taxon>Eukaryota</taxon>
        <taxon>Metazoa</taxon>
        <taxon>Porifera</taxon>
        <taxon>Calcarea</taxon>
        <taxon>Calcinea</taxon>
        <taxon>Clathrinida</taxon>
        <taxon>Leucettidae</taxon>
        <taxon>Leucetta</taxon>
    </lineage>
</organism>
<evidence type="ECO:0000256" key="5">
    <source>
        <dbReference type="ARBA" id="ARBA00023242"/>
    </source>
</evidence>
<dbReference type="InterPro" id="IPR004827">
    <property type="entry name" value="bZIP"/>
</dbReference>
<evidence type="ECO:0000259" key="7">
    <source>
        <dbReference type="PROSITE" id="PS50217"/>
    </source>
</evidence>
<evidence type="ECO:0000256" key="4">
    <source>
        <dbReference type="ARBA" id="ARBA00023163"/>
    </source>
</evidence>
<dbReference type="GO" id="GO:0000981">
    <property type="term" value="F:DNA-binding transcription factor activity, RNA polymerase II-specific"/>
    <property type="evidence" value="ECO:0007669"/>
    <property type="project" value="TreeGrafter"/>
</dbReference>